<keyword evidence="1" id="KW-0732">Signal</keyword>
<keyword evidence="3" id="KW-1185">Reference proteome</keyword>
<dbReference type="Proteomes" id="UP000219621">
    <property type="component" value="Unassembled WGS sequence"/>
</dbReference>
<feature type="chain" id="PRO_5012289960" description="YD repeat-containing protein" evidence="1">
    <location>
        <begin position="25"/>
        <end position="239"/>
    </location>
</feature>
<dbReference type="EMBL" id="OCNJ01000001">
    <property type="protein sequence ID" value="SOD90289.1"/>
    <property type="molecule type" value="Genomic_DNA"/>
</dbReference>
<name>A0A286G567_9PROT</name>
<evidence type="ECO:0000313" key="3">
    <source>
        <dbReference type="Proteomes" id="UP000219621"/>
    </source>
</evidence>
<reference evidence="2 3" key="1">
    <citation type="submission" date="2017-09" db="EMBL/GenBank/DDBJ databases">
        <authorList>
            <person name="Ehlers B."/>
            <person name="Leendertz F.H."/>
        </authorList>
    </citation>
    <scope>NUCLEOTIDE SEQUENCE [LARGE SCALE GENOMIC DNA]</scope>
    <source>
        <strain evidence="2 3">USBA 140</strain>
    </source>
</reference>
<dbReference type="AlphaFoldDB" id="A0A286G567"/>
<dbReference type="RefSeq" id="WP_141415055.1">
    <property type="nucleotide sequence ID" value="NZ_OCNJ01000001.1"/>
</dbReference>
<sequence length="239" mass="25316">MPAVRTLAASLLLLSAALPPGAAAAAENPDPLALYGPRMQFDVVRDGAVIGRHDVTFTTEGDALVAEARSEMTVTLLGIPVYRFTYASRDVWRDGRLTGLTATTDDDGDRAQVIATRAGDTLLVDGPQGRLELPGAVFPTNHWNAAARGTGQVLNTITGGLNAVTMTDAGREVVQTRQGPVEATLWTYRGELTADVWYDDAGRWVGLRFPARDGSTITYVCRVCGLDGGGGQLARDGQS</sequence>
<dbReference type="OrthoDB" id="6086999at2"/>
<protein>
    <recommendedName>
        <fullName evidence="4">YD repeat-containing protein</fullName>
    </recommendedName>
</protein>
<accession>A0A286G567</accession>
<dbReference type="Pfam" id="PF19630">
    <property type="entry name" value="DUF6134"/>
    <property type="match status" value="1"/>
</dbReference>
<evidence type="ECO:0000313" key="2">
    <source>
        <dbReference type="EMBL" id="SOD90289.1"/>
    </source>
</evidence>
<organism evidence="2 3">
    <name type="scientific">Caenispirillum bisanense</name>
    <dbReference type="NCBI Taxonomy" id="414052"/>
    <lineage>
        <taxon>Bacteria</taxon>
        <taxon>Pseudomonadati</taxon>
        <taxon>Pseudomonadota</taxon>
        <taxon>Alphaproteobacteria</taxon>
        <taxon>Rhodospirillales</taxon>
        <taxon>Novispirillaceae</taxon>
        <taxon>Caenispirillum</taxon>
    </lineage>
</organism>
<evidence type="ECO:0000256" key="1">
    <source>
        <dbReference type="SAM" id="SignalP"/>
    </source>
</evidence>
<feature type="signal peptide" evidence="1">
    <location>
        <begin position="1"/>
        <end position="24"/>
    </location>
</feature>
<dbReference type="InterPro" id="IPR045767">
    <property type="entry name" value="DUF6134"/>
</dbReference>
<proteinExistence type="predicted"/>
<gene>
    <name evidence="2" type="ORF">SAMN05421508_101502</name>
</gene>
<evidence type="ECO:0008006" key="4">
    <source>
        <dbReference type="Google" id="ProtNLM"/>
    </source>
</evidence>